<comment type="caution">
    <text evidence="3">The sequence shown here is derived from an EMBL/GenBank/DDBJ whole genome shotgun (WGS) entry which is preliminary data.</text>
</comment>
<evidence type="ECO:0000313" key="4">
    <source>
        <dbReference type="Proteomes" id="UP001242480"/>
    </source>
</evidence>
<proteinExistence type="predicted"/>
<evidence type="ECO:0000259" key="2">
    <source>
        <dbReference type="PROSITE" id="PS50995"/>
    </source>
</evidence>
<organism evidence="3 4">
    <name type="scientific">Labrys wisconsinensis</name>
    <dbReference type="NCBI Taxonomy" id="425677"/>
    <lineage>
        <taxon>Bacteria</taxon>
        <taxon>Pseudomonadati</taxon>
        <taxon>Pseudomonadota</taxon>
        <taxon>Alphaproteobacteria</taxon>
        <taxon>Hyphomicrobiales</taxon>
        <taxon>Xanthobacteraceae</taxon>
        <taxon>Labrys</taxon>
    </lineage>
</organism>
<name>A0ABU0JL15_9HYPH</name>
<gene>
    <name evidence="3" type="ORF">QO011_007340</name>
</gene>
<feature type="domain" description="HTH marR-type" evidence="2">
    <location>
        <begin position="9"/>
        <end position="141"/>
    </location>
</feature>
<dbReference type="GO" id="GO:0003677">
    <property type="term" value="F:DNA binding"/>
    <property type="evidence" value="ECO:0007669"/>
    <property type="project" value="UniProtKB-KW"/>
</dbReference>
<dbReference type="PROSITE" id="PS50995">
    <property type="entry name" value="HTH_MARR_2"/>
    <property type="match status" value="1"/>
</dbReference>
<reference evidence="3 4" key="1">
    <citation type="submission" date="2023-07" db="EMBL/GenBank/DDBJ databases">
        <title>Genomic Encyclopedia of Type Strains, Phase IV (KMG-IV): sequencing the most valuable type-strain genomes for metagenomic binning, comparative biology and taxonomic classification.</title>
        <authorList>
            <person name="Goeker M."/>
        </authorList>
    </citation>
    <scope>NUCLEOTIDE SEQUENCE [LARGE SCALE GENOMIC DNA]</scope>
    <source>
        <strain evidence="3 4">DSM 19619</strain>
    </source>
</reference>
<dbReference type="EMBL" id="JAUSVX010000021">
    <property type="protein sequence ID" value="MDQ0474300.1"/>
    <property type="molecule type" value="Genomic_DNA"/>
</dbReference>
<dbReference type="Gene3D" id="1.10.10.10">
    <property type="entry name" value="Winged helix-like DNA-binding domain superfamily/Winged helix DNA-binding domain"/>
    <property type="match status" value="1"/>
</dbReference>
<keyword evidence="3" id="KW-0238">DNA-binding</keyword>
<dbReference type="SUPFAM" id="SSF46785">
    <property type="entry name" value="Winged helix' DNA-binding domain"/>
    <property type="match status" value="1"/>
</dbReference>
<dbReference type="InterPro" id="IPR000835">
    <property type="entry name" value="HTH_MarR-typ"/>
</dbReference>
<dbReference type="SMART" id="SM00347">
    <property type="entry name" value="HTH_MARR"/>
    <property type="match status" value="1"/>
</dbReference>
<dbReference type="Pfam" id="PF12802">
    <property type="entry name" value="MarR_2"/>
    <property type="match status" value="1"/>
</dbReference>
<dbReference type="PANTHER" id="PTHR33164">
    <property type="entry name" value="TRANSCRIPTIONAL REGULATOR, MARR FAMILY"/>
    <property type="match status" value="1"/>
</dbReference>
<keyword evidence="4" id="KW-1185">Reference proteome</keyword>
<dbReference type="PANTHER" id="PTHR33164:SF13">
    <property type="entry name" value="4-HYDROXYPHENYLACETATE CATABOLISM PROTEIN"/>
    <property type="match status" value="1"/>
</dbReference>
<dbReference type="PRINTS" id="PR00598">
    <property type="entry name" value="HTHMARR"/>
</dbReference>
<feature type="region of interest" description="Disordered" evidence="1">
    <location>
        <begin position="144"/>
        <end position="180"/>
    </location>
</feature>
<protein>
    <submittedName>
        <fullName evidence="3">DNA-binding MarR family transcriptional regulator</fullName>
    </submittedName>
</protein>
<dbReference type="InterPro" id="IPR039422">
    <property type="entry name" value="MarR/SlyA-like"/>
</dbReference>
<evidence type="ECO:0000313" key="3">
    <source>
        <dbReference type="EMBL" id="MDQ0474300.1"/>
    </source>
</evidence>
<accession>A0ABU0JL15</accession>
<dbReference type="InterPro" id="IPR036388">
    <property type="entry name" value="WH-like_DNA-bd_sf"/>
</dbReference>
<dbReference type="Proteomes" id="UP001242480">
    <property type="component" value="Unassembled WGS sequence"/>
</dbReference>
<sequence length="180" mass="19142">MTDWDPFSNPTPAHLVNRAARAFTRLGESRLKPFGIGVGHLPVLAALRSGAALSQKELAQFARIEQPSMAQMLARMERDGLIRRVPDPQDGRSSLISLTETALARLPAVREVLMSGNAEALAGFSDEEIATLAALLQRLNRNLDRTGADQPPAGPDHPAAEAEAGVTPPGGPAPRRSRSG</sequence>
<evidence type="ECO:0000256" key="1">
    <source>
        <dbReference type="SAM" id="MobiDB-lite"/>
    </source>
</evidence>
<dbReference type="InterPro" id="IPR036390">
    <property type="entry name" value="WH_DNA-bd_sf"/>
</dbReference>